<dbReference type="PANTHER" id="PTHR30435">
    <property type="entry name" value="FLAGELLAR PROTEIN"/>
    <property type="match status" value="1"/>
</dbReference>
<evidence type="ECO:0000256" key="2">
    <source>
        <dbReference type="RuleBase" id="RU362116"/>
    </source>
</evidence>
<dbReference type="Pfam" id="PF06429">
    <property type="entry name" value="Flg_bbr_C"/>
    <property type="match status" value="1"/>
</dbReference>
<dbReference type="InterPro" id="IPR053967">
    <property type="entry name" value="LlgE_F_G-like_D1"/>
</dbReference>
<accession>A0ABR6YV64</accession>
<proteinExistence type="inferred from homology"/>
<organism evidence="5 6">
    <name type="scientific">Acetobacterium malicum</name>
    <dbReference type="NCBI Taxonomy" id="52692"/>
    <lineage>
        <taxon>Bacteria</taxon>
        <taxon>Bacillati</taxon>
        <taxon>Bacillota</taxon>
        <taxon>Clostridia</taxon>
        <taxon>Eubacteriales</taxon>
        <taxon>Eubacteriaceae</taxon>
        <taxon>Acetobacterium</taxon>
    </lineage>
</organism>
<sequence length="253" mass="26910">MDRGSYAAAAGMLSGQKAINVLAQNVANVTTAGYKSQSTVQSTFAEYMASRMSTNPRIAQADIGAGAYITVNAEQFTDFTQGIFETTHRSVDMAIQGQGFFVIQNANFGQVLTRNGQFELDQQGFLTLPGVGQVLSSTGQPIQLAGSDFTVNPNGAIIQNGAEVARLNISTVANGADLTQVGEGYFQAVNGFQPAQAGSFNVLQETIEKSNVDMGEEMSDMIARQNNFTSCTQMLKIFDKISEIASNTIGRVG</sequence>
<dbReference type="Pfam" id="PF22692">
    <property type="entry name" value="LlgE_F_G_D1"/>
    <property type="match status" value="1"/>
</dbReference>
<evidence type="ECO:0000259" key="4">
    <source>
        <dbReference type="Pfam" id="PF22692"/>
    </source>
</evidence>
<dbReference type="EMBL" id="WJBE01000004">
    <property type="protein sequence ID" value="MBC3899082.1"/>
    <property type="molecule type" value="Genomic_DNA"/>
</dbReference>
<keyword evidence="5" id="KW-0969">Cilium</keyword>
<keyword evidence="5" id="KW-0966">Cell projection</keyword>
<dbReference type="InterPro" id="IPR037925">
    <property type="entry name" value="FlgE/F/G-like"/>
</dbReference>
<feature type="domain" description="Flagellar hook protein FlgE/F/G-like D1" evidence="4">
    <location>
        <begin position="94"/>
        <end position="157"/>
    </location>
</feature>
<reference evidence="5 6" key="1">
    <citation type="journal article" date="2020" name="mSystems">
        <title>Defining Genomic and Predicted Metabolic Features of the Acetobacterium Genus.</title>
        <authorList>
            <person name="Ross D.E."/>
            <person name="Marshall C.W."/>
            <person name="Gulliver D."/>
            <person name="May H.D."/>
            <person name="Norman R.S."/>
        </authorList>
    </citation>
    <scope>NUCLEOTIDE SEQUENCE [LARGE SCALE GENOMIC DNA]</scope>
    <source>
        <strain evidence="5 6">DSM 4132</strain>
    </source>
</reference>
<evidence type="ECO:0000313" key="6">
    <source>
        <dbReference type="Proteomes" id="UP000622405"/>
    </source>
</evidence>
<keyword evidence="2" id="KW-0975">Bacterial flagellum</keyword>
<evidence type="ECO:0000313" key="5">
    <source>
        <dbReference type="EMBL" id="MBC3899082.1"/>
    </source>
</evidence>
<evidence type="ECO:0000259" key="3">
    <source>
        <dbReference type="Pfam" id="PF06429"/>
    </source>
</evidence>
<dbReference type="NCBIfam" id="TIGR03506">
    <property type="entry name" value="FlgEFG_subfam"/>
    <property type="match status" value="1"/>
</dbReference>
<dbReference type="InterPro" id="IPR010930">
    <property type="entry name" value="Flg_bb/hook_C_dom"/>
</dbReference>
<gene>
    <name evidence="5" type="ORF">GH811_05570</name>
</gene>
<keyword evidence="6" id="KW-1185">Reference proteome</keyword>
<name>A0ABR6YV64_9FIRM</name>
<dbReference type="SUPFAM" id="SSF117143">
    <property type="entry name" value="Flagellar hook protein flgE"/>
    <property type="match status" value="1"/>
</dbReference>
<keyword evidence="5" id="KW-0282">Flagellum</keyword>
<evidence type="ECO:0000256" key="1">
    <source>
        <dbReference type="ARBA" id="ARBA00009677"/>
    </source>
</evidence>
<dbReference type="Proteomes" id="UP000622405">
    <property type="component" value="Unassembled WGS sequence"/>
</dbReference>
<feature type="domain" description="Flagellar basal-body/hook protein C-terminal" evidence="3">
    <location>
        <begin position="204"/>
        <end position="247"/>
    </location>
</feature>
<comment type="similarity">
    <text evidence="1 2">Belongs to the flagella basal body rod proteins family.</text>
</comment>
<dbReference type="RefSeq" id="WP_186893649.1">
    <property type="nucleotide sequence ID" value="NZ_WJBE01000004.1"/>
</dbReference>
<comment type="subcellular location">
    <subcellularLocation>
        <location evidence="2">Bacterial flagellum basal body</location>
    </subcellularLocation>
</comment>
<dbReference type="PANTHER" id="PTHR30435:SF19">
    <property type="entry name" value="FLAGELLAR BASAL-BODY ROD PROTEIN FLGG"/>
    <property type="match status" value="1"/>
</dbReference>
<dbReference type="InterPro" id="IPR020013">
    <property type="entry name" value="Flagellar_FlgE/F/G"/>
</dbReference>
<protein>
    <submittedName>
        <fullName evidence="5">Flagellar hook-basal body complex protein</fullName>
    </submittedName>
</protein>
<comment type="caution">
    <text evidence="5">The sequence shown here is derived from an EMBL/GenBank/DDBJ whole genome shotgun (WGS) entry which is preliminary data.</text>
</comment>